<protein>
    <recommendedName>
        <fullName evidence="3">cellulose 1,4-beta-cellobiosidase (non-reducing end)</fullName>
        <ecNumber evidence="3">3.2.1.91</ecNumber>
    </recommendedName>
</protein>
<dbReference type="GO" id="GO:0016162">
    <property type="term" value="F:cellulose 1,4-beta-cellobiosidase activity"/>
    <property type="evidence" value="ECO:0007669"/>
    <property type="project" value="UniProtKB-EC"/>
</dbReference>
<keyword evidence="5" id="KW-0378">Hydrolase</keyword>
<dbReference type="Gene3D" id="2.70.100.10">
    <property type="entry name" value="Glycoside hydrolase, family 7, domain"/>
    <property type="match status" value="1"/>
</dbReference>
<name>A0A7S2BWM2_9STRA</name>
<evidence type="ECO:0000256" key="7">
    <source>
        <dbReference type="ARBA" id="ARBA00023277"/>
    </source>
</evidence>
<gene>
    <name evidence="12" type="ORF">FPAR1323_LOCUS6923</name>
</gene>
<feature type="signal peptide" evidence="11">
    <location>
        <begin position="1"/>
        <end position="20"/>
    </location>
</feature>
<dbReference type="CDD" id="cd07999">
    <property type="entry name" value="GH7_CBH_EG"/>
    <property type="match status" value="1"/>
</dbReference>
<keyword evidence="4 11" id="KW-0732">Signal</keyword>
<sequence length="467" mass="50344">MAVSMKQVIVALALGAFANGQQPGQQQTETHPSLMLETCDESGCTTATKSITLDSNWRWTDVDGSNCYTGNEWNDVAGCADGDGEQCAAACAVEGASYEETYGIKSSGKSIEIDFVTKGSYGDNVGSRSYMMNSEDKYEMFMLKNREFTFDVDVSELPCGLNGALYFVAMDEDGGASYSGNSAGAKYGTGYCDAQCPHDMKYINGVANSEDWVPDSNSANSGKGKMGTCCFEMDIWEANKVSQAYTPHTCSEKGQYTCSDPETCGDIDSGHRYDGVCDKDGCDFAPFRLGNETFFGEGAGFDLDSSETMTVVTQFITDDGTDDGKLSEIRRVYVQNGVVFQNPQVDINGKLYDSITDDMCTDMKDYFGDDQGFSKHGGLEAMGDQMESGMVLVMSLWDDYSVNMLWLDSDYPPDSDPTTPGVHRGSCSTDSGDPKDVEANSPDAKVTFSNIKVGTIGSTYASSPVVA</sequence>
<comment type="catalytic activity">
    <reaction evidence="1">
        <text>Hydrolysis of (1-&gt;4)-beta-D-glucosidic linkages in cellulose and cellotetraose, releasing cellobiose from the non-reducing ends of the chains.</text>
        <dbReference type="EC" id="3.2.1.91"/>
    </reaction>
</comment>
<comment type="similarity">
    <text evidence="2">Belongs to the glycosyl hydrolase 7 (cellulase C) family.</text>
</comment>
<reference evidence="12" key="1">
    <citation type="submission" date="2021-01" db="EMBL/GenBank/DDBJ databases">
        <authorList>
            <person name="Corre E."/>
            <person name="Pelletier E."/>
            <person name="Niang G."/>
            <person name="Scheremetjew M."/>
            <person name="Finn R."/>
            <person name="Kale V."/>
            <person name="Holt S."/>
            <person name="Cochrane G."/>
            <person name="Meng A."/>
            <person name="Brown T."/>
            <person name="Cohen L."/>
        </authorList>
    </citation>
    <scope>NUCLEOTIDE SEQUENCE</scope>
    <source>
        <strain evidence="12">RCC1693</strain>
    </source>
</reference>
<keyword evidence="9" id="KW-0624">Polysaccharide degradation</keyword>
<dbReference type="PRINTS" id="PR00734">
    <property type="entry name" value="GLHYDRLASE7"/>
</dbReference>
<dbReference type="SUPFAM" id="SSF49899">
    <property type="entry name" value="Concanavalin A-like lectins/glucanases"/>
    <property type="match status" value="1"/>
</dbReference>
<evidence type="ECO:0000256" key="4">
    <source>
        <dbReference type="ARBA" id="ARBA00022729"/>
    </source>
</evidence>
<dbReference type="InterPro" id="IPR001722">
    <property type="entry name" value="Glyco_hydro_7"/>
</dbReference>
<dbReference type="InterPro" id="IPR037019">
    <property type="entry name" value="Glyco_hydro_7_sf"/>
</dbReference>
<keyword evidence="6" id="KW-0136">Cellulose degradation</keyword>
<evidence type="ECO:0000256" key="10">
    <source>
        <dbReference type="SAM" id="MobiDB-lite"/>
    </source>
</evidence>
<evidence type="ECO:0000256" key="11">
    <source>
        <dbReference type="SAM" id="SignalP"/>
    </source>
</evidence>
<evidence type="ECO:0000256" key="2">
    <source>
        <dbReference type="ARBA" id="ARBA00006044"/>
    </source>
</evidence>
<evidence type="ECO:0000256" key="6">
    <source>
        <dbReference type="ARBA" id="ARBA00023001"/>
    </source>
</evidence>
<evidence type="ECO:0000256" key="1">
    <source>
        <dbReference type="ARBA" id="ARBA00001641"/>
    </source>
</evidence>
<accession>A0A7S2BWM2</accession>
<dbReference type="GO" id="GO:0030245">
    <property type="term" value="P:cellulose catabolic process"/>
    <property type="evidence" value="ECO:0007669"/>
    <property type="project" value="UniProtKB-KW"/>
</dbReference>
<proteinExistence type="inferred from homology"/>
<evidence type="ECO:0000256" key="5">
    <source>
        <dbReference type="ARBA" id="ARBA00022801"/>
    </source>
</evidence>
<evidence type="ECO:0000256" key="9">
    <source>
        <dbReference type="ARBA" id="ARBA00023326"/>
    </source>
</evidence>
<dbReference type="AlphaFoldDB" id="A0A7S2BWM2"/>
<evidence type="ECO:0000256" key="3">
    <source>
        <dbReference type="ARBA" id="ARBA00012561"/>
    </source>
</evidence>
<feature type="chain" id="PRO_5030506796" description="cellulose 1,4-beta-cellobiosidase (non-reducing end)" evidence="11">
    <location>
        <begin position="21"/>
        <end position="467"/>
    </location>
</feature>
<dbReference type="EMBL" id="HBGT01012884">
    <property type="protein sequence ID" value="CAD9409029.1"/>
    <property type="molecule type" value="Transcribed_RNA"/>
</dbReference>
<dbReference type="PANTHER" id="PTHR33753">
    <property type="entry name" value="1,4-BETA-D-GLUCAN CELLOBIOHYDROLASE B"/>
    <property type="match status" value="1"/>
</dbReference>
<organism evidence="12">
    <name type="scientific">Florenciella parvula</name>
    <dbReference type="NCBI Taxonomy" id="236787"/>
    <lineage>
        <taxon>Eukaryota</taxon>
        <taxon>Sar</taxon>
        <taxon>Stramenopiles</taxon>
        <taxon>Ochrophyta</taxon>
        <taxon>Dictyochophyceae</taxon>
        <taxon>Florenciellales</taxon>
        <taxon>Florenciella</taxon>
    </lineage>
</organism>
<evidence type="ECO:0000256" key="8">
    <source>
        <dbReference type="ARBA" id="ARBA00023295"/>
    </source>
</evidence>
<dbReference type="Pfam" id="PF00840">
    <property type="entry name" value="Glyco_hydro_7"/>
    <property type="match status" value="1"/>
</dbReference>
<dbReference type="InterPro" id="IPR013320">
    <property type="entry name" value="ConA-like_dom_sf"/>
</dbReference>
<keyword evidence="8" id="KW-0326">Glycosidase</keyword>
<dbReference type="PANTHER" id="PTHR33753:SF2">
    <property type="entry name" value="GLYCOSIDE HYDROLASE FAMILY 7 PROTEIN"/>
    <property type="match status" value="1"/>
</dbReference>
<evidence type="ECO:0000313" key="12">
    <source>
        <dbReference type="EMBL" id="CAD9409029.1"/>
    </source>
</evidence>
<dbReference type="EC" id="3.2.1.91" evidence="3"/>
<dbReference type="FunFam" id="2.70.100.10:FF:000001">
    <property type="entry name" value="Glucanase"/>
    <property type="match status" value="1"/>
</dbReference>
<keyword evidence="7" id="KW-0119">Carbohydrate metabolism</keyword>
<feature type="region of interest" description="Disordered" evidence="10">
    <location>
        <begin position="413"/>
        <end position="443"/>
    </location>
</feature>